<gene>
    <name evidence="8" type="ORF">METZ01_LOCUS330837</name>
</gene>
<dbReference type="InterPro" id="IPR015879">
    <property type="entry name" value="Ring_hydroxy_dOase_asu_C_dom"/>
</dbReference>
<dbReference type="GO" id="GO:0016491">
    <property type="term" value="F:oxidoreductase activity"/>
    <property type="evidence" value="ECO:0007669"/>
    <property type="project" value="UniProtKB-KW"/>
</dbReference>
<comment type="cofactor">
    <cofactor evidence="1">
        <name>Fe cation</name>
        <dbReference type="ChEBI" id="CHEBI:24875"/>
    </cofactor>
</comment>
<dbReference type="AlphaFoldDB" id="A0A382PX87"/>
<protein>
    <recommendedName>
        <fullName evidence="7">Rieske domain-containing protein</fullName>
    </recommendedName>
</protein>
<dbReference type="PANTHER" id="PTHR43756:SF5">
    <property type="entry name" value="CHOLINE MONOOXYGENASE, CHLOROPLASTIC"/>
    <property type="match status" value="1"/>
</dbReference>
<name>A0A382PX87_9ZZZZ</name>
<keyword evidence="4" id="KW-0560">Oxidoreductase</keyword>
<dbReference type="Gene3D" id="2.102.10.10">
    <property type="entry name" value="Rieske [2Fe-2S] iron-sulphur domain"/>
    <property type="match status" value="1"/>
</dbReference>
<keyword evidence="2" id="KW-0001">2Fe-2S</keyword>
<dbReference type="InterPro" id="IPR036922">
    <property type="entry name" value="Rieske_2Fe-2S_sf"/>
</dbReference>
<dbReference type="CDD" id="cd03469">
    <property type="entry name" value="Rieske_RO_Alpha_N"/>
    <property type="match status" value="1"/>
</dbReference>
<dbReference type="PROSITE" id="PS51296">
    <property type="entry name" value="RIESKE"/>
    <property type="match status" value="1"/>
</dbReference>
<evidence type="ECO:0000259" key="7">
    <source>
        <dbReference type="PROSITE" id="PS51296"/>
    </source>
</evidence>
<dbReference type="GO" id="GO:0005506">
    <property type="term" value="F:iron ion binding"/>
    <property type="evidence" value="ECO:0007669"/>
    <property type="project" value="InterPro"/>
</dbReference>
<dbReference type="Pfam" id="PF00355">
    <property type="entry name" value="Rieske"/>
    <property type="match status" value="1"/>
</dbReference>
<feature type="domain" description="Rieske" evidence="7">
    <location>
        <begin position="41"/>
        <end position="150"/>
    </location>
</feature>
<proteinExistence type="predicted"/>
<evidence type="ECO:0000256" key="1">
    <source>
        <dbReference type="ARBA" id="ARBA00001962"/>
    </source>
</evidence>
<dbReference type="SUPFAM" id="SSF55961">
    <property type="entry name" value="Bet v1-like"/>
    <property type="match status" value="1"/>
</dbReference>
<dbReference type="PANTHER" id="PTHR43756">
    <property type="entry name" value="CHOLINE MONOOXYGENASE, CHLOROPLASTIC"/>
    <property type="match status" value="1"/>
</dbReference>
<dbReference type="InterPro" id="IPR001663">
    <property type="entry name" value="Rng_hydr_dOase-A"/>
</dbReference>
<evidence type="ECO:0000256" key="6">
    <source>
        <dbReference type="ARBA" id="ARBA00023014"/>
    </source>
</evidence>
<dbReference type="InterPro" id="IPR017941">
    <property type="entry name" value="Rieske_2Fe-2S"/>
</dbReference>
<evidence type="ECO:0000256" key="2">
    <source>
        <dbReference type="ARBA" id="ARBA00022714"/>
    </source>
</evidence>
<evidence type="ECO:0000256" key="5">
    <source>
        <dbReference type="ARBA" id="ARBA00023004"/>
    </source>
</evidence>
<keyword evidence="5" id="KW-0408">Iron</keyword>
<evidence type="ECO:0000313" key="8">
    <source>
        <dbReference type="EMBL" id="SVC77983.1"/>
    </source>
</evidence>
<dbReference type="PRINTS" id="PR00090">
    <property type="entry name" value="RNGDIOXGNASE"/>
</dbReference>
<dbReference type="Gene3D" id="3.90.380.10">
    <property type="entry name" value="Naphthalene 1,2-dioxygenase Alpha Subunit, Chain A, domain 1"/>
    <property type="match status" value="2"/>
</dbReference>
<keyword evidence="3" id="KW-0479">Metal-binding</keyword>
<dbReference type="GO" id="GO:0051537">
    <property type="term" value="F:2 iron, 2 sulfur cluster binding"/>
    <property type="evidence" value="ECO:0007669"/>
    <property type="project" value="UniProtKB-KW"/>
</dbReference>
<accession>A0A382PX87</accession>
<keyword evidence="6" id="KW-0411">Iron-sulfur</keyword>
<dbReference type="EMBL" id="UINC01110463">
    <property type="protein sequence ID" value="SVC77983.1"/>
    <property type="molecule type" value="Genomic_DNA"/>
</dbReference>
<feature type="non-terminal residue" evidence="8">
    <location>
        <position position="333"/>
    </location>
</feature>
<evidence type="ECO:0000256" key="3">
    <source>
        <dbReference type="ARBA" id="ARBA00022723"/>
    </source>
</evidence>
<dbReference type="SUPFAM" id="SSF50022">
    <property type="entry name" value="ISP domain"/>
    <property type="match status" value="1"/>
</dbReference>
<dbReference type="Pfam" id="PF00848">
    <property type="entry name" value="Ring_hydroxyl_A"/>
    <property type="match status" value="1"/>
</dbReference>
<organism evidence="8">
    <name type="scientific">marine metagenome</name>
    <dbReference type="NCBI Taxonomy" id="408172"/>
    <lineage>
        <taxon>unclassified sequences</taxon>
        <taxon>metagenomes</taxon>
        <taxon>ecological metagenomes</taxon>
    </lineage>
</organism>
<evidence type="ECO:0000256" key="4">
    <source>
        <dbReference type="ARBA" id="ARBA00023002"/>
    </source>
</evidence>
<sequence length="333" mass="38947">MNYFYKTAESYKCDSFTLPQKYYIDSTILKMEIENIFSKSWLYCGRCDDVSEQGEYKIVEIGNESIIILRNIDGMINAFYNVCRHRGTRICTKEFGKFSNTIQCPYHGWTYDLKGNLHRAPNMEAVSDFIKEDYPLHSVNLIEWEGYIFINFSDESADFHLEYAPVIDLFSAWDMKYLKTIDTKYYHANCNWKLIIQNYSECYHCPLIHPSLSNMTPYTGGMNDMISGPFLGGYMEMNVESITKDGKLCGPLLENSSDKNLSRVYYYTLFPNILLSIHPDYVMIHTVWPEGPETCSINCRWLFSKKVEGSTNYNPRNAINFWDKTNLEDWDIC</sequence>
<reference evidence="8" key="1">
    <citation type="submission" date="2018-05" db="EMBL/GenBank/DDBJ databases">
        <authorList>
            <person name="Lanie J.A."/>
            <person name="Ng W.-L."/>
            <person name="Kazmierczak K.M."/>
            <person name="Andrzejewski T.M."/>
            <person name="Davidsen T.M."/>
            <person name="Wayne K.J."/>
            <person name="Tettelin H."/>
            <person name="Glass J.I."/>
            <person name="Rusch D."/>
            <person name="Podicherti R."/>
            <person name="Tsui H.-C.T."/>
            <person name="Winkler M.E."/>
        </authorList>
    </citation>
    <scope>NUCLEOTIDE SEQUENCE</scope>
</reference>